<dbReference type="CDD" id="cd13846">
    <property type="entry name" value="CuRO_1_AAO_like_1"/>
    <property type="match status" value="1"/>
</dbReference>
<keyword evidence="6" id="KW-1185">Reference proteome</keyword>
<sequence length="465" mass="52146">MWYRFGRKSPRNKMRNGSVLVHLIVGVLGFLSVISLVEGEDPYNFFTWIATYGTIAPLGVPQQVILINGQFPGPRLDVVTNDNLIINVINKLDEPFLLTWNGIKQRKNSWQDGVLGTNCPIPPNSNYTYKIQPKDQIGTYTYFPSTAMHRAAGGFGGLNVYARSVIPVPYPTPASDFTLLIGDWYKTNHKILIVLFYAGKTYMFRISNVGLSTSISFKIQGHKMKLVECEGSHTIQNDHESLDVHVGQSLSVLVTLDQPPKAYYIVAYTPFTKPILNMTAGLRYTNSQTSASGPLPIDPKYQMHSSMEQARTFRRNLTANAARPNPQGSFHYGSIKTSRTIVLSNSAPLINGKQRYAVNRASYFNPDTPLKLADYFNISGVFSTDTIQSQPADGSAFLATSVLRSGLHDFLEIVFQNNENEVQSWHLDGYDIWVVGYVFQVAVYIYLIKSKMWKLDLARNEVVTL</sequence>
<protein>
    <recommendedName>
        <fullName evidence="7">Plastocyanin-like domain-containing protein</fullName>
    </recommendedName>
</protein>
<evidence type="ECO:0000259" key="4">
    <source>
        <dbReference type="Pfam" id="PF07732"/>
    </source>
</evidence>
<dbReference type="InterPro" id="IPR034273">
    <property type="entry name" value="CuRO_1_AAO-like"/>
</dbReference>
<dbReference type="Pfam" id="PF07731">
    <property type="entry name" value="Cu-oxidase_2"/>
    <property type="match status" value="1"/>
</dbReference>
<evidence type="ECO:0000259" key="3">
    <source>
        <dbReference type="Pfam" id="PF07731"/>
    </source>
</evidence>
<dbReference type="InterPro" id="IPR011706">
    <property type="entry name" value="Cu-oxidase_C"/>
</dbReference>
<proteinExistence type="inferred from homology"/>
<evidence type="ECO:0000259" key="2">
    <source>
        <dbReference type="Pfam" id="PF00394"/>
    </source>
</evidence>
<dbReference type="Proteomes" id="UP000316621">
    <property type="component" value="Chromosome 2"/>
</dbReference>
<dbReference type="Gramene" id="RZC52032">
    <property type="protein sequence ID" value="RZC52032"/>
    <property type="gene ID" value="C5167_020456"/>
</dbReference>
<reference evidence="5 6" key="1">
    <citation type="journal article" date="2018" name="Science">
        <title>The opium poppy genome and morphinan production.</title>
        <authorList>
            <person name="Guo L."/>
            <person name="Winzer T."/>
            <person name="Yang X."/>
            <person name="Li Y."/>
            <person name="Ning Z."/>
            <person name="He Z."/>
            <person name="Teodor R."/>
            <person name="Lu Y."/>
            <person name="Bowser T.A."/>
            <person name="Graham I.A."/>
            <person name="Ye K."/>
        </authorList>
    </citation>
    <scope>NUCLEOTIDE SEQUENCE [LARGE SCALE GENOMIC DNA]</scope>
    <source>
        <strain evidence="6">cv. HN1</strain>
        <tissue evidence="5">Leaves</tissue>
    </source>
</reference>
<accession>A0A4Y7IWD8</accession>
<dbReference type="OMA" id="EDTMQSW"/>
<dbReference type="GO" id="GO:0016491">
    <property type="term" value="F:oxidoreductase activity"/>
    <property type="evidence" value="ECO:0007669"/>
    <property type="project" value="InterPro"/>
</dbReference>
<dbReference type="InterPro" id="IPR045087">
    <property type="entry name" value="Cu-oxidase_fam"/>
</dbReference>
<evidence type="ECO:0000313" key="5">
    <source>
        <dbReference type="EMBL" id="RZC52032.1"/>
    </source>
</evidence>
<dbReference type="AlphaFoldDB" id="A0A4Y7IWD8"/>
<dbReference type="InterPro" id="IPR001117">
    <property type="entry name" value="Cu-oxidase_2nd"/>
</dbReference>
<dbReference type="Gene3D" id="2.60.40.420">
    <property type="entry name" value="Cupredoxins - blue copper proteins"/>
    <property type="match status" value="3"/>
</dbReference>
<dbReference type="SUPFAM" id="SSF49503">
    <property type="entry name" value="Cupredoxins"/>
    <property type="match status" value="3"/>
</dbReference>
<evidence type="ECO:0000256" key="1">
    <source>
        <dbReference type="ARBA" id="ARBA00010609"/>
    </source>
</evidence>
<dbReference type="EMBL" id="CM010716">
    <property type="protein sequence ID" value="RZC52032.1"/>
    <property type="molecule type" value="Genomic_DNA"/>
</dbReference>
<dbReference type="PANTHER" id="PTHR11709:SF115">
    <property type="entry name" value="OS07G0119400 PROTEIN"/>
    <property type="match status" value="1"/>
</dbReference>
<organism evidence="5 6">
    <name type="scientific">Papaver somniferum</name>
    <name type="common">Opium poppy</name>
    <dbReference type="NCBI Taxonomy" id="3469"/>
    <lineage>
        <taxon>Eukaryota</taxon>
        <taxon>Viridiplantae</taxon>
        <taxon>Streptophyta</taxon>
        <taxon>Embryophyta</taxon>
        <taxon>Tracheophyta</taxon>
        <taxon>Spermatophyta</taxon>
        <taxon>Magnoliopsida</taxon>
        <taxon>Ranunculales</taxon>
        <taxon>Papaveraceae</taxon>
        <taxon>Papaveroideae</taxon>
        <taxon>Papaver</taxon>
    </lineage>
</organism>
<feature type="domain" description="Plastocyanin-like" evidence="4">
    <location>
        <begin position="51"/>
        <end position="163"/>
    </location>
</feature>
<dbReference type="GO" id="GO:0005507">
    <property type="term" value="F:copper ion binding"/>
    <property type="evidence" value="ECO:0007669"/>
    <property type="project" value="InterPro"/>
</dbReference>
<gene>
    <name evidence="5" type="ORF">C5167_020456</name>
</gene>
<dbReference type="InterPro" id="IPR011707">
    <property type="entry name" value="Cu-oxidase-like_N"/>
</dbReference>
<dbReference type="Pfam" id="PF07732">
    <property type="entry name" value="Cu-oxidase_3"/>
    <property type="match status" value="1"/>
</dbReference>
<feature type="domain" description="Plastocyanin-like" evidence="3">
    <location>
        <begin position="367"/>
        <end position="439"/>
    </location>
</feature>
<evidence type="ECO:0008006" key="7">
    <source>
        <dbReference type="Google" id="ProtNLM"/>
    </source>
</evidence>
<comment type="similarity">
    <text evidence="1">Belongs to the multicopper oxidase family.</text>
</comment>
<dbReference type="STRING" id="3469.A0A4Y7IWD8"/>
<name>A0A4Y7IWD8_PAPSO</name>
<dbReference type="InterPro" id="IPR008972">
    <property type="entry name" value="Cupredoxin"/>
</dbReference>
<evidence type="ECO:0000313" key="6">
    <source>
        <dbReference type="Proteomes" id="UP000316621"/>
    </source>
</evidence>
<dbReference type="PANTHER" id="PTHR11709">
    <property type="entry name" value="MULTI-COPPER OXIDASE"/>
    <property type="match status" value="1"/>
</dbReference>
<feature type="domain" description="Plastocyanin-like" evidence="2">
    <location>
        <begin position="196"/>
        <end position="284"/>
    </location>
</feature>
<dbReference type="Pfam" id="PF00394">
    <property type="entry name" value="Cu-oxidase"/>
    <property type="match status" value="1"/>
</dbReference>